<name>A0A382XRK7_9ZZZZ</name>
<keyword evidence="1" id="KW-0732">Signal</keyword>
<feature type="non-terminal residue" evidence="2">
    <location>
        <position position="1"/>
    </location>
</feature>
<dbReference type="InterPro" id="IPR006059">
    <property type="entry name" value="SBP"/>
</dbReference>
<feature type="non-terminal residue" evidence="2">
    <location>
        <position position="268"/>
    </location>
</feature>
<dbReference type="Pfam" id="PF13416">
    <property type="entry name" value="SBP_bac_8"/>
    <property type="match status" value="1"/>
</dbReference>
<evidence type="ECO:0000313" key="2">
    <source>
        <dbReference type="EMBL" id="SVD73767.1"/>
    </source>
</evidence>
<dbReference type="PANTHER" id="PTHR30222">
    <property type="entry name" value="SPERMIDINE/PUTRESCINE-BINDING PERIPLASMIC PROTEIN"/>
    <property type="match status" value="1"/>
</dbReference>
<dbReference type="SUPFAM" id="SSF53850">
    <property type="entry name" value="Periplasmic binding protein-like II"/>
    <property type="match status" value="1"/>
</dbReference>
<dbReference type="PANTHER" id="PTHR30222:SF2">
    <property type="entry name" value="ABC TRANSPORTER SUBSTRATE-BINDING PROTEIN"/>
    <property type="match status" value="1"/>
</dbReference>
<dbReference type="Gene3D" id="3.40.190.10">
    <property type="entry name" value="Periplasmic binding protein-like II"/>
    <property type="match status" value="2"/>
</dbReference>
<organism evidence="2">
    <name type="scientific">marine metagenome</name>
    <dbReference type="NCBI Taxonomy" id="408172"/>
    <lineage>
        <taxon>unclassified sequences</taxon>
        <taxon>metagenomes</taxon>
        <taxon>ecological metagenomes</taxon>
    </lineage>
</organism>
<reference evidence="2" key="1">
    <citation type="submission" date="2018-05" db="EMBL/GenBank/DDBJ databases">
        <authorList>
            <person name="Lanie J.A."/>
            <person name="Ng W.-L."/>
            <person name="Kazmierczak K.M."/>
            <person name="Andrzejewski T.M."/>
            <person name="Davidsen T.M."/>
            <person name="Wayne K.J."/>
            <person name="Tettelin H."/>
            <person name="Glass J.I."/>
            <person name="Rusch D."/>
            <person name="Podicherti R."/>
            <person name="Tsui H.-C.T."/>
            <person name="Winkler M.E."/>
        </authorList>
    </citation>
    <scope>NUCLEOTIDE SEQUENCE</scope>
</reference>
<dbReference type="EMBL" id="UINC01169961">
    <property type="protein sequence ID" value="SVD73767.1"/>
    <property type="molecule type" value="Genomic_DNA"/>
</dbReference>
<evidence type="ECO:0000256" key="1">
    <source>
        <dbReference type="ARBA" id="ARBA00022729"/>
    </source>
</evidence>
<evidence type="ECO:0008006" key="3">
    <source>
        <dbReference type="Google" id="ProtNLM"/>
    </source>
</evidence>
<protein>
    <recommendedName>
        <fullName evidence="3">Extracellular solute-binding protein</fullName>
    </recommendedName>
</protein>
<dbReference type="AlphaFoldDB" id="A0A382XRK7"/>
<gene>
    <name evidence="2" type="ORF">METZ01_LOCUS426621</name>
</gene>
<accession>A0A382XRK7</accession>
<sequence length="268" mass="29717">QKAYGDTFSDSPLIGGKVTFVNYNGGLGEVKTQVESGSIQWDIVDVLPDQARTGCDEGLFEELPRDVFAKAPDGTPMDKDYYQTYYPNDCVVPQIWWSYMAFYKKGTFSGAQPKTISDFFNVSKFPGKRGIHTWANALIEMALMADGVPNQNVYKVMSTAAGIDRAFAKLDTIKDHVVFWSSGSKPLELVTSGEVSMALAYNGRVGAAILSENAPFVPIWDGQVLEEEWLVMTKGTPNYDEALRFLVHASAPYQQALQAKYINYGPMR</sequence>
<proteinExistence type="predicted"/>